<name>A0ABM9RU55_PARSO</name>
<organism evidence="2 3">
    <name type="scientific">Paraclostridium sordellii</name>
    <name type="common">Clostridium sordellii</name>
    <dbReference type="NCBI Taxonomy" id="1505"/>
    <lineage>
        <taxon>Bacteria</taxon>
        <taxon>Bacillati</taxon>
        <taxon>Bacillota</taxon>
        <taxon>Clostridia</taxon>
        <taxon>Peptostreptococcales</taxon>
        <taxon>Peptostreptococcaceae</taxon>
        <taxon>Paraclostridium</taxon>
    </lineage>
</organism>
<gene>
    <name evidence="2" type="ORF">ATCC9714_PCS200221</name>
</gene>
<dbReference type="NCBIfam" id="TIGR01633">
    <property type="entry name" value="phi3626_gp14_N"/>
    <property type="match status" value="1"/>
</dbReference>
<protein>
    <submittedName>
        <fullName evidence="2">Phage tail component</fullName>
    </submittedName>
</protein>
<dbReference type="Pfam" id="PF05709">
    <property type="entry name" value="Sipho_tail"/>
    <property type="match status" value="1"/>
</dbReference>
<dbReference type="EMBL" id="LN680000">
    <property type="protein sequence ID" value="CEJ75429.1"/>
    <property type="molecule type" value="Genomic_DNA"/>
</dbReference>
<keyword evidence="3" id="KW-1185">Reference proteome</keyword>
<evidence type="ECO:0000313" key="2">
    <source>
        <dbReference type="EMBL" id="CEJ75429.1"/>
    </source>
</evidence>
<sequence length="236" mass="27846">MFSKYFLIFNNLNSKFDLGLSIVKRPNIPSPSKIKTTKQIPGRDGLVYEEEGGYSDIVIPVEFNFIEKNNLKERFRQIKLWINEIQDNKLIFSDDPEWFYKVVDVKLNGDFETILRRKGKFRIDFTCRGYLYNLDADEFIEIHNNDNLYNYYLESKPQIYIQGNGEVKVSINNRKFTVPVQDYIYIDSELELVFKTTDNYFNLGTGTFPVLNKGANLIQFEGNIQVLKIKPRWRCL</sequence>
<dbReference type="InterPro" id="IPR008841">
    <property type="entry name" value="Siphovirus-type_tail_N"/>
</dbReference>
<feature type="domain" description="Siphovirus-type tail component RIFT-related" evidence="1">
    <location>
        <begin position="24"/>
        <end position="127"/>
    </location>
</feature>
<accession>A0ABM9RU55</accession>
<proteinExistence type="predicted"/>
<dbReference type="RefSeq" id="WP_057544310.1">
    <property type="nucleotide sequence ID" value="NZ_CDNJ01000001.1"/>
</dbReference>
<dbReference type="Proteomes" id="UP000032811">
    <property type="component" value="Plasmid pCS2"/>
</dbReference>
<reference evidence="2 3" key="1">
    <citation type="submission" date="2014-11" db="EMBL/GenBank/DDBJ databases">
        <authorList>
            <person name="Aslett M.A."/>
            <person name="De Silva N."/>
        </authorList>
    </citation>
    <scope>NUCLEOTIDE SEQUENCE [LARGE SCALE GENOMIC DNA]</scope>
    <source>
        <strain evidence="2 3">ATCC9714</strain>
        <plasmid evidence="2 3">pCS2</plasmid>
    </source>
</reference>
<dbReference type="InterPro" id="IPR006520">
    <property type="entry name" value="Dit_BPSPP_N"/>
</dbReference>
<evidence type="ECO:0000259" key="1">
    <source>
        <dbReference type="Pfam" id="PF05709"/>
    </source>
</evidence>
<geneLocation type="plasmid" evidence="2 3">
    <name>pCS2</name>
</geneLocation>
<dbReference type="GeneID" id="97539294"/>
<dbReference type="Gene3D" id="2.40.30.200">
    <property type="match status" value="1"/>
</dbReference>
<keyword evidence="2" id="KW-0614">Plasmid</keyword>
<evidence type="ECO:0000313" key="3">
    <source>
        <dbReference type="Proteomes" id="UP000032811"/>
    </source>
</evidence>